<dbReference type="InterPro" id="IPR029058">
    <property type="entry name" value="AB_hydrolase_fold"/>
</dbReference>
<reference evidence="3 4" key="1">
    <citation type="journal article" date="2016" name="Mol. Biol. Evol.">
        <title>Comparative Genomics of Early-Diverging Mushroom-Forming Fungi Provides Insights into the Origins of Lignocellulose Decay Capabilities.</title>
        <authorList>
            <person name="Nagy L.G."/>
            <person name="Riley R."/>
            <person name="Tritt A."/>
            <person name="Adam C."/>
            <person name="Daum C."/>
            <person name="Floudas D."/>
            <person name="Sun H."/>
            <person name="Yadav J.S."/>
            <person name="Pangilinan J."/>
            <person name="Larsson K.H."/>
            <person name="Matsuura K."/>
            <person name="Barry K."/>
            <person name="Labutti K."/>
            <person name="Kuo R."/>
            <person name="Ohm R.A."/>
            <person name="Bhattacharya S.S."/>
            <person name="Shirouzu T."/>
            <person name="Yoshinaga Y."/>
            <person name="Martin F.M."/>
            <person name="Grigoriev I.V."/>
            <person name="Hibbett D.S."/>
        </authorList>
    </citation>
    <scope>NUCLEOTIDE SEQUENCE [LARGE SCALE GENOMIC DNA]</scope>
    <source>
        <strain evidence="3 4">HHB12029</strain>
    </source>
</reference>
<name>A0A166ADT1_EXIGL</name>
<evidence type="ECO:0000259" key="2">
    <source>
        <dbReference type="Pfam" id="PF12697"/>
    </source>
</evidence>
<evidence type="ECO:0000313" key="3">
    <source>
        <dbReference type="EMBL" id="KZV90929.1"/>
    </source>
</evidence>
<feature type="chain" id="PRO_5007870562" description="AB hydrolase-1 domain-containing protein" evidence="1">
    <location>
        <begin position="19"/>
        <end position="367"/>
    </location>
</feature>
<gene>
    <name evidence="3" type="ORF">EXIGLDRAFT_770387</name>
</gene>
<organism evidence="3 4">
    <name type="scientific">Exidia glandulosa HHB12029</name>
    <dbReference type="NCBI Taxonomy" id="1314781"/>
    <lineage>
        <taxon>Eukaryota</taxon>
        <taxon>Fungi</taxon>
        <taxon>Dikarya</taxon>
        <taxon>Basidiomycota</taxon>
        <taxon>Agaricomycotina</taxon>
        <taxon>Agaricomycetes</taxon>
        <taxon>Auriculariales</taxon>
        <taxon>Exidiaceae</taxon>
        <taxon>Exidia</taxon>
    </lineage>
</organism>
<dbReference type="InParanoid" id="A0A166ADT1"/>
<feature type="domain" description="AB hydrolase-1" evidence="2">
    <location>
        <begin position="90"/>
        <end position="347"/>
    </location>
</feature>
<dbReference type="InterPro" id="IPR000073">
    <property type="entry name" value="AB_hydrolase_1"/>
</dbReference>
<keyword evidence="4" id="KW-1185">Reference proteome</keyword>
<keyword evidence="1" id="KW-0732">Signal</keyword>
<dbReference type="Proteomes" id="UP000077266">
    <property type="component" value="Unassembled WGS sequence"/>
</dbReference>
<feature type="signal peptide" evidence="1">
    <location>
        <begin position="1"/>
        <end position="18"/>
    </location>
</feature>
<proteinExistence type="predicted"/>
<evidence type="ECO:0000313" key="4">
    <source>
        <dbReference type="Proteomes" id="UP000077266"/>
    </source>
</evidence>
<sequence length="367" mass="38751">MPGFQLLCLLAFAAVARAAPTTPASPTAHCIDFIVPISASALNLVDIGDPTKGELPSSNATTLVSGAFDISFRYCAPIVTNSGTSDILQILVHGAMYDKQYMLWPQQPAKYNYGLAANTRGYPVLAYDRLGDGQSSHPDGQKIVQTMLEISIAEEIIQLVRAGSLSPSIPAFSKVIQVGHSLGSVITNGVIAASPAALDALVLTGYSHTPSNFDIIMGGGVEAASKAAPYKFSHLQESYMTNKNATGRAQAMYGPAGSFDPAILLFDEVTRETVTWGEFETFVSAIPGPVSGFKGHVLTVTGLEDVLFCDPLPGCGNLANEAGPMYYPDAASASIRLIPNAGHNLNLLLNTPQTYVTILDWIDALAL</sequence>
<dbReference type="EMBL" id="KV426038">
    <property type="protein sequence ID" value="KZV90929.1"/>
    <property type="molecule type" value="Genomic_DNA"/>
</dbReference>
<dbReference type="AlphaFoldDB" id="A0A166ADT1"/>
<dbReference type="SUPFAM" id="SSF53474">
    <property type="entry name" value="alpha/beta-Hydrolases"/>
    <property type="match status" value="1"/>
</dbReference>
<evidence type="ECO:0000256" key="1">
    <source>
        <dbReference type="SAM" id="SignalP"/>
    </source>
</evidence>
<dbReference type="OrthoDB" id="1743579at2759"/>
<accession>A0A166ADT1</accession>
<protein>
    <recommendedName>
        <fullName evidence="2">AB hydrolase-1 domain-containing protein</fullName>
    </recommendedName>
</protein>
<dbReference type="Pfam" id="PF12697">
    <property type="entry name" value="Abhydrolase_6"/>
    <property type="match status" value="1"/>
</dbReference>
<dbReference type="Gene3D" id="3.40.50.1820">
    <property type="entry name" value="alpha/beta hydrolase"/>
    <property type="match status" value="1"/>
</dbReference>